<evidence type="ECO:0000313" key="1">
    <source>
        <dbReference type="EMBL" id="MBW81498.1"/>
    </source>
</evidence>
<organism evidence="1">
    <name type="scientific">Rhizophora mucronata</name>
    <name type="common">Asiatic mangrove</name>
    <dbReference type="NCBI Taxonomy" id="61149"/>
    <lineage>
        <taxon>Eukaryota</taxon>
        <taxon>Viridiplantae</taxon>
        <taxon>Streptophyta</taxon>
        <taxon>Embryophyta</taxon>
        <taxon>Tracheophyta</taxon>
        <taxon>Spermatophyta</taxon>
        <taxon>Magnoliopsida</taxon>
        <taxon>eudicotyledons</taxon>
        <taxon>Gunneridae</taxon>
        <taxon>Pentapetalae</taxon>
        <taxon>rosids</taxon>
        <taxon>fabids</taxon>
        <taxon>Malpighiales</taxon>
        <taxon>Rhizophoraceae</taxon>
        <taxon>Rhizophora</taxon>
    </lineage>
</organism>
<proteinExistence type="predicted"/>
<dbReference type="EMBL" id="GGEC01001015">
    <property type="protein sequence ID" value="MBW81498.1"/>
    <property type="molecule type" value="Transcribed_RNA"/>
</dbReference>
<protein>
    <submittedName>
        <fullName evidence="1">Uncharacterized protein MANES_05G095300</fullName>
    </submittedName>
</protein>
<name>A0A2P2IJV7_RHIMU</name>
<reference evidence="1" key="1">
    <citation type="submission" date="2018-02" db="EMBL/GenBank/DDBJ databases">
        <title>Rhizophora mucronata_Transcriptome.</title>
        <authorList>
            <person name="Meera S.P."/>
            <person name="Sreeshan A."/>
            <person name="Augustine A."/>
        </authorList>
    </citation>
    <scope>NUCLEOTIDE SEQUENCE</scope>
    <source>
        <tissue evidence="1">Leaf</tissue>
    </source>
</reference>
<sequence length="8" mass="905">MASRQEPS</sequence>
<accession>A0A2P2IJV7</accession>